<dbReference type="PROSITE" id="PS50893">
    <property type="entry name" value="ABC_TRANSPORTER_2"/>
    <property type="match status" value="1"/>
</dbReference>
<dbReference type="CDD" id="cd03255">
    <property type="entry name" value="ABC_MJ0796_LolCDE_FtsE"/>
    <property type="match status" value="1"/>
</dbReference>
<dbReference type="PANTHER" id="PTHR24220">
    <property type="entry name" value="IMPORT ATP-BINDING PROTEIN"/>
    <property type="match status" value="1"/>
</dbReference>
<accession>A0A6J6NQL7</accession>
<keyword evidence="2" id="KW-0547">Nucleotide-binding</keyword>
<evidence type="ECO:0000256" key="2">
    <source>
        <dbReference type="ARBA" id="ARBA00022741"/>
    </source>
</evidence>
<dbReference type="InterPro" id="IPR017911">
    <property type="entry name" value="MacB-like_ATP-bd"/>
</dbReference>
<evidence type="ECO:0000259" key="4">
    <source>
        <dbReference type="PROSITE" id="PS50893"/>
    </source>
</evidence>
<dbReference type="InterPro" id="IPR017871">
    <property type="entry name" value="ABC_transporter-like_CS"/>
</dbReference>
<proteinExistence type="predicted"/>
<keyword evidence="3" id="KW-0067">ATP-binding</keyword>
<protein>
    <submittedName>
        <fullName evidence="5">Unannotated protein</fullName>
    </submittedName>
</protein>
<name>A0A6J6NQL7_9ZZZZ</name>
<dbReference type="SUPFAM" id="SSF52540">
    <property type="entry name" value="P-loop containing nucleoside triphosphate hydrolases"/>
    <property type="match status" value="1"/>
</dbReference>
<dbReference type="InterPro" id="IPR003439">
    <property type="entry name" value="ABC_transporter-like_ATP-bd"/>
</dbReference>
<dbReference type="Gene3D" id="3.40.50.300">
    <property type="entry name" value="P-loop containing nucleotide triphosphate hydrolases"/>
    <property type="match status" value="1"/>
</dbReference>
<dbReference type="Pfam" id="PF00005">
    <property type="entry name" value="ABC_tran"/>
    <property type="match status" value="1"/>
</dbReference>
<dbReference type="GO" id="GO:0005524">
    <property type="term" value="F:ATP binding"/>
    <property type="evidence" value="ECO:0007669"/>
    <property type="project" value="UniProtKB-KW"/>
</dbReference>
<dbReference type="PROSITE" id="PS00211">
    <property type="entry name" value="ABC_TRANSPORTER_1"/>
    <property type="match status" value="1"/>
</dbReference>
<evidence type="ECO:0000256" key="1">
    <source>
        <dbReference type="ARBA" id="ARBA00022448"/>
    </source>
</evidence>
<dbReference type="InterPro" id="IPR027417">
    <property type="entry name" value="P-loop_NTPase"/>
</dbReference>
<dbReference type="AlphaFoldDB" id="A0A6J6NQL7"/>
<dbReference type="InterPro" id="IPR003593">
    <property type="entry name" value="AAA+_ATPase"/>
</dbReference>
<evidence type="ECO:0000256" key="3">
    <source>
        <dbReference type="ARBA" id="ARBA00022840"/>
    </source>
</evidence>
<dbReference type="GO" id="GO:0098796">
    <property type="term" value="C:membrane protein complex"/>
    <property type="evidence" value="ECO:0007669"/>
    <property type="project" value="UniProtKB-ARBA"/>
</dbReference>
<dbReference type="FunFam" id="3.40.50.300:FF:000032">
    <property type="entry name" value="Export ABC transporter ATP-binding protein"/>
    <property type="match status" value="1"/>
</dbReference>
<feature type="domain" description="ABC transporter" evidence="4">
    <location>
        <begin position="18"/>
        <end position="249"/>
    </location>
</feature>
<dbReference type="SMART" id="SM00382">
    <property type="entry name" value="AAA"/>
    <property type="match status" value="1"/>
</dbReference>
<evidence type="ECO:0000313" key="5">
    <source>
        <dbReference type="EMBL" id="CAB4687124.1"/>
    </source>
</evidence>
<dbReference type="GO" id="GO:0005886">
    <property type="term" value="C:plasma membrane"/>
    <property type="evidence" value="ECO:0007669"/>
    <property type="project" value="TreeGrafter"/>
</dbReference>
<keyword evidence="1" id="KW-0813">Transport</keyword>
<gene>
    <name evidence="5" type="ORF">UFOPK2366_00544</name>
</gene>
<dbReference type="InterPro" id="IPR015854">
    <property type="entry name" value="ABC_transpr_LolD-like"/>
</dbReference>
<sequence>MTEANLESSTAPAPAPALELIDVIKEYPGEPPIRALNGVSLQIDAGELAAIVGPSGSGKSTLLHIIGTLDRPTSGVLRLAGVEASAMSDKQLSAVRSQLIGFVFQQFFLLEGMSALDNVANGLLYRGIAPNERRDAAAEALVRVGLGSRLQHTPNKLSGGERQRVAIARAIVNRPSIVLADEPTGNLDSKSGASVMDLLRELHLEGRTILIITHDRELAASIPRRIYMRDGAVESDETDRVSTASGSSR</sequence>
<dbReference type="PANTHER" id="PTHR24220:SF86">
    <property type="entry name" value="ABC TRANSPORTER ABCH.1"/>
    <property type="match status" value="1"/>
</dbReference>
<organism evidence="5">
    <name type="scientific">freshwater metagenome</name>
    <dbReference type="NCBI Taxonomy" id="449393"/>
    <lineage>
        <taxon>unclassified sequences</taxon>
        <taxon>metagenomes</taxon>
        <taxon>ecological metagenomes</taxon>
    </lineage>
</organism>
<dbReference type="GO" id="GO:0022857">
    <property type="term" value="F:transmembrane transporter activity"/>
    <property type="evidence" value="ECO:0007669"/>
    <property type="project" value="TreeGrafter"/>
</dbReference>
<reference evidence="5" key="1">
    <citation type="submission" date="2020-05" db="EMBL/GenBank/DDBJ databases">
        <authorList>
            <person name="Chiriac C."/>
            <person name="Salcher M."/>
            <person name="Ghai R."/>
            <person name="Kavagutti S V."/>
        </authorList>
    </citation>
    <scope>NUCLEOTIDE SEQUENCE</scope>
</reference>
<dbReference type="EMBL" id="CAEZXM010000077">
    <property type="protein sequence ID" value="CAB4687124.1"/>
    <property type="molecule type" value="Genomic_DNA"/>
</dbReference>
<dbReference type="GO" id="GO:0016887">
    <property type="term" value="F:ATP hydrolysis activity"/>
    <property type="evidence" value="ECO:0007669"/>
    <property type="project" value="InterPro"/>
</dbReference>